<feature type="region of interest" description="Disordered" evidence="1">
    <location>
        <begin position="1"/>
        <end position="32"/>
    </location>
</feature>
<organism evidence="3 4">
    <name type="scientific">Monilinia fructicola</name>
    <name type="common">Brown rot fungus</name>
    <name type="synonym">Ciboria fructicola</name>
    <dbReference type="NCBI Taxonomy" id="38448"/>
    <lineage>
        <taxon>Eukaryota</taxon>
        <taxon>Fungi</taxon>
        <taxon>Dikarya</taxon>
        <taxon>Ascomycota</taxon>
        <taxon>Pezizomycotina</taxon>
        <taxon>Leotiomycetes</taxon>
        <taxon>Helotiales</taxon>
        <taxon>Sclerotiniaceae</taxon>
        <taxon>Monilinia</taxon>
    </lineage>
</organism>
<name>A0A5M9J5X3_MONFR</name>
<protein>
    <submittedName>
        <fullName evidence="3">Uncharacterized protein</fullName>
    </submittedName>
</protein>
<sequence length="364" mass="41470">MSYRRYRSRLSGILQPQSDLITPIDPDGPSLAEELGDLEEEFESDPTLEDELSYLENEFERDVKESETSNQRNARQQAEEAIAKHEKFLKDNNMRPRSPEGREPSPPPLSEARRRFPEKQYSGLHQASAHSYQPPPLSPGVFDTISREYGWAWLWWLLIAAILATLVSYTRQKPDERLLTKGTKIAGKTAGAAGKGTFWTKDEIANSKSVISIAISITDVAKILTDGVGALKRLEDSPFNQAVLPIEQLRKQILEGEERYQPLFWMIDKFVSKNREVDHDWRSFLQQQTEATAVLAGMFDGYAKNAISDGNQINWMRAAHNITQEDYSDIPKKVQREGELLLCELLAKQGETLCPHRSKAYRYL</sequence>
<feature type="region of interest" description="Disordered" evidence="1">
    <location>
        <begin position="59"/>
        <end position="112"/>
    </location>
</feature>
<evidence type="ECO:0000313" key="4">
    <source>
        <dbReference type="Proteomes" id="UP000322873"/>
    </source>
</evidence>
<accession>A0A5M9J5X3</accession>
<feature type="compositionally biased region" description="Basic and acidic residues" evidence="1">
    <location>
        <begin position="77"/>
        <end position="103"/>
    </location>
</feature>
<proteinExistence type="predicted"/>
<keyword evidence="2" id="KW-0812">Transmembrane</keyword>
<evidence type="ECO:0000313" key="3">
    <source>
        <dbReference type="EMBL" id="KAA8564461.1"/>
    </source>
</evidence>
<reference evidence="3 4" key="1">
    <citation type="submission" date="2019-06" db="EMBL/GenBank/DDBJ databases">
        <title>Genome Sequence of the Brown Rot Fungal Pathogen Monilinia fructicola.</title>
        <authorList>
            <person name="De Miccolis Angelini R.M."/>
            <person name="Landi L."/>
            <person name="Abate D."/>
            <person name="Pollastro S."/>
            <person name="Romanazzi G."/>
            <person name="Faretra F."/>
        </authorList>
    </citation>
    <scope>NUCLEOTIDE SEQUENCE [LARGE SCALE GENOMIC DNA]</scope>
    <source>
        <strain evidence="3 4">Mfrc123</strain>
    </source>
</reference>
<dbReference type="EMBL" id="VICG01000015">
    <property type="protein sequence ID" value="KAA8564461.1"/>
    <property type="molecule type" value="Genomic_DNA"/>
</dbReference>
<evidence type="ECO:0000256" key="1">
    <source>
        <dbReference type="SAM" id="MobiDB-lite"/>
    </source>
</evidence>
<comment type="caution">
    <text evidence="3">The sequence shown here is derived from an EMBL/GenBank/DDBJ whole genome shotgun (WGS) entry which is preliminary data.</text>
</comment>
<dbReference type="Proteomes" id="UP000322873">
    <property type="component" value="Unassembled WGS sequence"/>
</dbReference>
<keyword evidence="2" id="KW-1133">Transmembrane helix</keyword>
<keyword evidence="2" id="KW-0472">Membrane</keyword>
<dbReference type="AlphaFoldDB" id="A0A5M9J5X3"/>
<feature type="transmembrane region" description="Helical" evidence="2">
    <location>
        <begin position="151"/>
        <end position="169"/>
    </location>
</feature>
<evidence type="ECO:0000256" key="2">
    <source>
        <dbReference type="SAM" id="Phobius"/>
    </source>
</evidence>
<gene>
    <name evidence="3" type="ORF">EYC84_011394</name>
</gene>
<dbReference type="VEuPathDB" id="FungiDB:MFRU_013g00690"/>
<keyword evidence="4" id="KW-1185">Reference proteome</keyword>